<evidence type="ECO:0000256" key="1">
    <source>
        <dbReference type="SAM" id="MobiDB-lite"/>
    </source>
</evidence>
<feature type="compositionally biased region" description="Polar residues" evidence="1">
    <location>
        <begin position="228"/>
        <end position="238"/>
    </location>
</feature>
<feature type="compositionally biased region" description="Basic and acidic residues" evidence="1">
    <location>
        <begin position="124"/>
        <end position="134"/>
    </location>
</feature>
<feature type="compositionally biased region" description="Acidic residues" evidence="1">
    <location>
        <begin position="173"/>
        <end position="187"/>
    </location>
</feature>
<proteinExistence type="predicted"/>
<evidence type="ECO:0000313" key="2">
    <source>
        <dbReference type="EMBL" id="KAK3723088.1"/>
    </source>
</evidence>
<feature type="compositionally biased region" description="Basic residues" evidence="1">
    <location>
        <begin position="243"/>
        <end position="252"/>
    </location>
</feature>
<dbReference type="InterPro" id="IPR008833">
    <property type="entry name" value="Surf2"/>
</dbReference>
<sequence>MSVPASDIQAFLDEHNSLKYDRSKNRVICQLTKHEMPMTLAAIESYVKGKKYQKAVEKTFDFNQFRPHIVPSTKRKHLHELFCFLTLRHLARTQQAVDRHVSGKKYKRALARWTKCQETGEKFVPRGGRRKIDGGSDNDSGAHNWSDDSPEEDNTEDDDLEDLYPAEVFGRDSDEEEDDSSEDEYAEAGENTPPLGISTTKSTVETNNSDENSDYDMGILDGDANGAKDTSNKVQNTATEHKKVGKKKKKTKKADAETPQQSNLQRKEGSAKKRKGIVDPEGLKLKKKKKLKVTG</sequence>
<dbReference type="AlphaFoldDB" id="A0AAE0XX77"/>
<feature type="compositionally biased region" description="Basic residues" evidence="1">
    <location>
        <begin position="285"/>
        <end position="295"/>
    </location>
</feature>
<reference evidence="2" key="1">
    <citation type="journal article" date="2023" name="G3 (Bethesda)">
        <title>A reference genome for the long-term kleptoplast-retaining sea slug Elysia crispata morphotype clarki.</title>
        <authorList>
            <person name="Eastman K.E."/>
            <person name="Pendleton A.L."/>
            <person name="Shaikh M.A."/>
            <person name="Suttiyut T."/>
            <person name="Ogas R."/>
            <person name="Tomko P."/>
            <person name="Gavelis G."/>
            <person name="Widhalm J.R."/>
            <person name="Wisecaver J.H."/>
        </authorList>
    </citation>
    <scope>NUCLEOTIDE SEQUENCE</scope>
    <source>
        <strain evidence="2">ECLA1</strain>
    </source>
</reference>
<accession>A0AAE0XX77</accession>
<feature type="compositionally biased region" description="Basic and acidic residues" evidence="1">
    <location>
        <begin position="265"/>
        <end position="284"/>
    </location>
</feature>
<keyword evidence="3" id="KW-1185">Reference proteome</keyword>
<feature type="compositionally biased region" description="Polar residues" evidence="1">
    <location>
        <begin position="197"/>
        <end position="210"/>
    </location>
</feature>
<feature type="region of interest" description="Disordered" evidence="1">
    <location>
        <begin position="124"/>
        <end position="295"/>
    </location>
</feature>
<evidence type="ECO:0008006" key="4">
    <source>
        <dbReference type="Google" id="ProtNLM"/>
    </source>
</evidence>
<dbReference type="Pfam" id="PF05477">
    <property type="entry name" value="SURF2"/>
    <property type="match status" value="1"/>
</dbReference>
<organism evidence="2 3">
    <name type="scientific">Elysia crispata</name>
    <name type="common">lettuce slug</name>
    <dbReference type="NCBI Taxonomy" id="231223"/>
    <lineage>
        <taxon>Eukaryota</taxon>
        <taxon>Metazoa</taxon>
        <taxon>Spiralia</taxon>
        <taxon>Lophotrochozoa</taxon>
        <taxon>Mollusca</taxon>
        <taxon>Gastropoda</taxon>
        <taxon>Heterobranchia</taxon>
        <taxon>Euthyneura</taxon>
        <taxon>Panpulmonata</taxon>
        <taxon>Sacoglossa</taxon>
        <taxon>Placobranchoidea</taxon>
        <taxon>Plakobranchidae</taxon>
        <taxon>Elysia</taxon>
    </lineage>
</organism>
<protein>
    <recommendedName>
        <fullName evidence="4">Surfeit locus protein 2</fullName>
    </recommendedName>
</protein>
<dbReference type="Proteomes" id="UP001283361">
    <property type="component" value="Unassembled WGS sequence"/>
</dbReference>
<dbReference type="EMBL" id="JAWDGP010007367">
    <property type="protein sequence ID" value="KAK3723088.1"/>
    <property type="molecule type" value="Genomic_DNA"/>
</dbReference>
<feature type="compositionally biased region" description="Acidic residues" evidence="1">
    <location>
        <begin position="148"/>
        <end position="164"/>
    </location>
</feature>
<dbReference type="PANTHER" id="PTHR34348:SF1">
    <property type="entry name" value="SURFEIT LOCUS PROTEIN 2"/>
    <property type="match status" value="1"/>
</dbReference>
<evidence type="ECO:0000313" key="3">
    <source>
        <dbReference type="Proteomes" id="UP001283361"/>
    </source>
</evidence>
<dbReference type="PANTHER" id="PTHR34348">
    <property type="entry name" value="SURFEIT LOCUS PROTEIN 2"/>
    <property type="match status" value="1"/>
</dbReference>
<name>A0AAE0XX77_9GAST</name>
<gene>
    <name evidence="2" type="ORF">RRG08_037282</name>
</gene>
<comment type="caution">
    <text evidence="2">The sequence shown here is derived from an EMBL/GenBank/DDBJ whole genome shotgun (WGS) entry which is preliminary data.</text>
</comment>